<feature type="compositionally biased region" description="Pro residues" evidence="1">
    <location>
        <begin position="628"/>
        <end position="640"/>
    </location>
</feature>
<feature type="region of interest" description="Disordered" evidence="1">
    <location>
        <begin position="487"/>
        <end position="518"/>
    </location>
</feature>
<dbReference type="Pfam" id="PF00481">
    <property type="entry name" value="PP2C"/>
    <property type="match status" value="1"/>
</dbReference>
<feature type="region of interest" description="Disordered" evidence="1">
    <location>
        <begin position="712"/>
        <end position="781"/>
    </location>
</feature>
<reference evidence="3" key="1">
    <citation type="submission" date="2020-12" db="EMBL/GenBank/DDBJ databases">
        <authorList>
            <person name="Iha C."/>
        </authorList>
    </citation>
    <scope>NUCLEOTIDE SEQUENCE</scope>
</reference>
<evidence type="ECO:0000256" key="1">
    <source>
        <dbReference type="SAM" id="MobiDB-lite"/>
    </source>
</evidence>
<dbReference type="Gene3D" id="3.60.40.10">
    <property type="entry name" value="PPM-type phosphatase domain"/>
    <property type="match status" value="1"/>
</dbReference>
<dbReference type="EMBL" id="CAJHUC010002938">
    <property type="protein sequence ID" value="CAD7704638.1"/>
    <property type="molecule type" value="Genomic_DNA"/>
</dbReference>
<dbReference type="CDD" id="cd00143">
    <property type="entry name" value="PP2Cc"/>
    <property type="match status" value="1"/>
</dbReference>
<feature type="region of interest" description="Disordered" evidence="1">
    <location>
        <begin position="1"/>
        <end position="47"/>
    </location>
</feature>
<dbReference type="InterPro" id="IPR036457">
    <property type="entry name" value="PPM-type-like_dom_sf"/>
</dbReference>
<dbReference type="InterPro" id="IPR001932">
    <property type="entry name" value="PPM-type_phosphatase-like_dom"/>
</dbReference>
<accession>A0A8S1JC36</accession>
<dbReference type="InterPro" id="IPR015655">
    <property type="entry name" value="PP2C"/>
</dbReference>
<comment type="caution">
    <text evidence="3">The sequence shown here is derived from an EMBL/GenBank/DDBJ whole genome shotgun (WGS) entry which is preliminary data.</text>
</comment>
<protein>
    <recommendedName>
        <fullName evidence="2">PPM-type phosphatase domain-containing protein</fullName>
    </recommendedName>
</protein>
<sequence length="894" mass="93510">MGRSTGGCESGDDSSSGRSSRADRRVASFTRPRGGAPADAPEVRHSACQKSAGEESVVFVREGVAPVRGGPLWSLYCLCDGRQGPGAAKYFRANLWAVLAPLLPRRRVKDGDTAGFHQFTGDVRMAVVEAFAVVAKRFRMDEPDDQSGTSVTLAILCGHLLTVANVGDSQAILDLGLKEPVLMTTSHRIDDNEPERRRLVQAGAQLKSAPSALKGRQGGTRCWPGGLAVSRSVGGEAAGRYIVPIPHVYQALLPFTGARIIIGSDGLWNFIHWREAPDVIRRTPATSAATRLVVGAVLLCSGPCSNDASVLVCDVMPPGCASFPAVLQSRAEGPEGGKGRGSRCRRLLTAFLRRDCSSCRPQQSRPTDVELKFVVAADGLELIGDKIEQLDKFDKPDKVDRVLGPRARSGSPESDGASSQSTASGGCGVRCWAPAFLSAQRSSLLARSSMGVRSAGALDWARRLREVPRAPLSGSLGPEDSIRSVASMPAGAARERAPAVASAEGSGRQEGLPNATHEVCNGGLQGEILNRGFQQEALSRGYLQEDLRRRFKPEVSGRETLQGILNGSFRHDGCPPADYLASRESIRSVASVPSTVYESLPEIATAPSAAAEASEPRGLEGSAAAGPQGPPADAPGPPDPIRSVSSMPTALRENLAGSECPIARGSGQSLSAPGDCEVWSIRCKVSAGGGNVIDLLLSSGDLSHAFGCESSTTDGQLLKTAGHSADPVKWEDAKRSSGWEEIASAASQASGPEARSAEPSAPPRPHETTAGFRAEASAKPLTNMYQSRRSLDSLTTSADAGSGGGFSHGANGRIDGIDSRIDEATGFGREADLCCEARGGLVCRRVPSEVLFPVRPTPRTSLAKAGSAELGPQARGLGVFNEDASPAGAAPRSR</sequence>
<dbReference type="PANTHER" id="PTHR47992">
    <property type="entry name" value="PROTEIN PHOSPHATASE"/>
    <property type="match status" value="1"/>
</dbReference>
<gene>
    <name evidence="3" type="ORF">OSTQU699_LOCUS9992</name>
</gene>
<dbReference type="SMART" id="SM00332">
    <property type="entry name" value="PP2Cc"/>
    <property type="match status" value="1"/>
</dbReference>
<dbReference type="GO" id="GO:0004722">
    <property type="term" value="F:protein serine/threonine phosphatase activity"/>
    <property type="evidence" value="ECO:0007669"/>
    <property type="project" value="InterPro"/>
</dbReference>
<feature type="region of interest" description="Disordered" evidence="1">
    <location>
        <begin position="859"/>
        <end position="894"/>
    </location>
</feature>
<evidence type="ECO:0000313" key="4">
    <source>
        <dbReference type="Proteomes" id="UP000708148"/>
    </source>
</evidence>
<dbReference type="PROSITE" id="PS51746">
    <property type="entry name" value="PPM_2"/>
    <property type="match status" value="1"/>
</dbReference>
<feature type="compositionally biased region" description="Basic and acidic residues" evidence="1">
    <location>
        <begin position="726"/>
        <end position="738"/>
    </location>
</feature>
<dbReference type="SUPFAM" id="SSF81606">
    <property type="entry name" value="PP2C-like"/>
    <property type="match status" value="1"/>
</dbReference>
<organism evidence="3 4">
    <name type="scientific">Ostreobium quekettii</name>
    <dbReference type="NCBI Taxonomy" id="121088"/>
    <lineage>
        <taxon>Eukaryota</taxon>
        <taxon>Viridiplantae</taxon>
        <taxon>Chlorophyta</taxon>
        <taxon>core chlorophytes</taxon>
        <taxon>Ulvophyceae</taxon>
        <taxon>TCBD clade</taxon>
        <taxon>Bryopsidales</taxon>
        <taxon>Ostreobineae</taxon>
        <taxon>Ostreobiaceae</taxon>
        <taxon>Ostreobium</taxon>
    </lineage>
</organism>
<feature type="domain" description="PPM-type phosphatase" evidence="2">
    <location>
        <begin position="37"/>
        <end position="315"/>
    </location>
</feature>
<name>A0A8S1JC36_9CHLO</name>
<dbReference type="AlphaFoldDB" id="A0A8S1JC36"/>
<proteinExistence type="predicted"/>
<feature type="region of interest" description="Disordered" evidence="1">
    <location>
        <begin position="398"/>
        <end position="425"/>
    </location>
</feature>
<dbReference type="Proteomes" id="UP000708148">
    <property type="component" value="Unassembled WGS sequence"/>
</dbReference>
<feature type="region of interest" description="Disordered" evidence="1">
    <location>
        <begin position="793"/>
        <end position="813"/>
    </location>
</feature>
<evidence type="ECO:0000313" key="3">
    <source>
        <dbReference type="EMBL" id="CAD7704638.1"/>
    </source>
</evidence>
<keyword evidence="4" id="KW-1185">Reference proteome</keyword>
<feature type="region of interest" description="Disordered" evidence="1">
    <location>
        <begin position="607"/>
        <end position="645"/>
    </location>
</feature>
<evidence type="ECO:0000259" key="2">
    <source>
        <dbReference type="PROSITE" id="PS51746"/>
    </source>
</evidence>